<dbReference type="PANTHER" id="PTHR22748:SF14">
    <property type="entry name" value="ENDONUCLEASE_EXONUCLEASE_PHOSPHATASE DOMAIN-CONTAINING PROTEIN"/>
    <property type="match status" value="1"/>
</dbReference>
<dbReference type="InterPro" id="IPR005135">
    <property type="entry name" value="Endo/exonuclease/phosphatase"/>
</dbReference>
<evidence type="ECO:0000256" key="2">
    <source>
        <dbReference type="ARBA" id="ARBA00007092"/>
    </source>
</evidence>
<dbReference type="PANTHER" id="PTHR22748">
    <property type="entry name" value="AP ENDONUCLEASE"/>
    <property type="match status" value="1"/>
</dbReference>
<reference evidence="8 9" key="1">
    <citation type="journal article" date="2024" name="J. Plant Pathol.">
        <title>Sequence and assembly of the genome of Seiridium unicorne, isolate CBS 538.82, causal agent of cypress canker disease.</title>
        <authorList>
            <person name="Scali E."/>
            <person name="Rocca G.D."/>
            <person name="Danti R."/>
            <person name="Garbelotto M."/>
            <person name="Barberini S."/>
            <person name="Baroncelli R."/>
            <person name="Emiliani G."/>
        </authorList>
    </citation>
    <scope>NUCLEOTIDE SEQUENCE [LARGE SCALE GENOMIC DNA]</scope>
    <source>
        <strain evidence="8 9">BM-138-508</strain>
    </source>
</reference>
<evidence type="ECO:0000256" key="1">
    <source>
        <dbReference type="ARBA" id="ARBA00001946"/>
    </source>
</evidence>
<keyword evidence="9" id="KW-1185">Reference proteome</keyword>
<organism evidence="8 9">
    <name type="scientific">Seiridium unicorne</name>
    <dbReference type="NCBI Taxonomy" id="138068"/>
    <lineage>
        <taxon>Eukaryota</taxon>
        <taxon>Fungi</taxon>
        <taxon>Dikarya</taxon>
        <taxon>Ascomycota</taxon>
        <taxon>Pezizomycotina</taxon>
        <taxon>Sordariomycetes</taxon>
        <taxon>Xylariomycetidae</taxon>
        <taxon>Amphisphaeriales</taxon>
        <taxon>Sporocadaceae</taxon>
        <taxon>Seiridium</taxon>
    </lineage>
</organism>
<accession>A0ABR2UQU6</accession>
<dbReference type="InterPro" id="IPR036691">
    <property type="entry name" value="Endo/exonu/phosph_ase_sf"/>
</dbReference>
<evidence type="ECO:0000313" key="9">
    <source>
        <dbReference type="Proteomes" id="UP001408356"/>
    </source>
</evidence>
<dbReference type="PROSITE" id="PS51435">
    <property type="entry name" value="AP_NUCLEASE_F1_4"/>
    <property type="match status" value="1"/>
</dbReference>
<feature type="compositionally biased region" description="Basic and acidic residues" evidence="6">
    <location>
        <begin position="100"/>
        <end position="115"/>
    </location>
</feature>
<comment type="caution">
    <text evidence="8">The sequence shown here is derived from an EMBL/GenBank/DDBJ whole genome shotgun (WGS) entry which is preliminary data.</text>
</comment>
<evidence type="ECO:0000259" key="7">
    <source>
        <dbReference type="Pfam" id="PF03372"/>
    </source>
</evidence>
<evidence type="ECO:0000256" key="6">
    <source>
        <dbReference type="SAM" id="MobiDB-lite"/>
    </source>
</evidence>
<evidence type="ECO:0000256" key="3">
    <source>
        <dbReference type="ARBA" id="ARBA00022723"/>
    </source>
</evidence>
<feature type="domain" description="Endonuclease/exonuclease/phosphatase" evidence="7">
    <location>
        <begin position="48"/>
        <end position="433"/>
    </location>
</feature>
<feature type="compositionally biased region" description="Pro residues" evidence="6">
    <location>
        <begin position="1"/>
        <end position="10"/>
    </location>
</feature>
<evidence type="ECO:0000313" key="8">
    <source>
        <dbReference type="EMBL" id="KAK9417050.1"/>
    </source>
</evidence>
<dbReference type="EMBL" id="JARVKF010000401">
    <property type="protein sequence ID" value="KAK9417050.1"/>
    <property type="molecule type" value="Genomic_DNA"/>
</dbReference>
<feature type="region of interest" description="Disordered" evidence="6">
    <location>
        <begin position="73"/>
        <end position="115"/>
    </location>
</feature>
<dbReference type="InterPro" id="IPR004808">
    <property type="entry name" value="AP_endonuc_1"/>
</dbReference>
<comment type="similarity">
    <text evidence="2">Belongs to the DNA repair enzymes AP/ExoA family.</text>
</comment>
<keyword evidence="5" id="KW-0460">Magnesium</keyword>
<sequence length="448" mass="50029">MKEDISPPPLKRQRLNRGDPSRAEAMATASPDFTPLSTPTPGALRIFSWNVNGIAPFVQPYLQRSIKSFFKPAARNPSTTAGRKRRKRGEGDVTSDSEDSTGKEGGEEDPSKEGRPSLRIVLQRFVWPHILFLQEVKIKPGDAKTMGAVRRAVNEKIEQDEGPEYEVQFNLPEDPYNAKGFGGKVYGVATIIRKDFNSQYVQRMREVKWDREGRVQVIETKEIALPLDLEIGPGNSCTDVKYPRGNSFKLAIINIYAVNGTSNSYRSTHTGVEIGTRHDRKLAVHTELLSEAVLLEAKGFYVIVAGDLNVARCELDGYPNLRTRPYQHVLNRTDFNDKFFTNNLIGNILSNAAYSGTYTAIPAEGTKLNGFDGIDTFRHIHGDTQKYSYYSRGLTWGSSCDRVDLIIASRALSGNIANAGIYDSPRDRGPSDHCPVWVEIGIERRKDD</sequence>
<dbReference type="Pfam" id="PF03372">
    <property type="entry name" value="Exo_endo_phos"/>
    <property type="match status" value="1"/>
</dbReference>
<evidence type="ECO:0000256" key="5">
    <source>
        <dbReference type="ARBA" id="ARBA00022842"/>
    </source>
</evidence>
<protein>
    <recommendedName>
        <fullName evidence="7">Endonuclease/exonuclease/phosphatase domain-containing protein</fullName>
    </recommendedName>
</protein>
<comment type="cofactor">
    <cofactor evidence="1">
        <name>Mg(2+)</name>
        <dbReference type="ChEBI" id="CHEBI:18420"/>
    </cofactor>
</comment>
<evidence type="ECO:0000256" key="4">
    <source>
        <dbReference type="ARBA" id="ARBA00022801"/>
    </source>
</evidence>
<keyword evidence="4" id="KW-0378">Hydrolase</keyword>
<proteinExistence type="inferred from homology"/>
<dbReference type="SUPFAM" id="SSF56219">
    <property type="entry name" value="DNase I-like"/>
    <property type="match status" value="1"/>
</dbReference>
<keyword evidence="3" id="KW-0479">Metal-binding</keyword>
<dbReference type="Gene3D" id="3.60.10.10">
    <property type="entry name" value="Endonuclease/exonuclease/phosphatase"/>
    <property type="match status" value="1"/>
</dbReference>
<dbReference type="Proteomes" id="UP001408356">
    <property type="component" value="Unassembled WGS sequence"/>
</dbReference>
<gene>
    <name evidence="8" type="ORF">SUNI508_09068</name>
</gene>
<name>A0ABR2UQU6_9PEZI</name>
<feature type="region of interest" description="Disordered" evidence="6">
    <location>
        <begin position="1"/>
        <end position="38"/>
    </location>
</feature>